<proteinExistence type="predicted"/>
<name>A0A6H5FYN5_9HEMI</name>
<feature type="non-terminal residue" evidence="1">
    <location>
        <position position="536"/>
    </location>
</feature>
<evidence type="ECO:0000313" key="1">
    <source>
        <dbReference type="EMBL" id="CAA9994937.1"/>
    </source>
</evidence>
<reference evidence="1 2" key="1">
    <citation type="submission" date="2020-02" db="EMBL/GenBank/DDBJ databases">
        <authorList>
            <person name="Ferguson B K."/>
        </authorList>
    </citation>
    <scope>NUCLEOTIDE SEQUENCE [LARGE SCALE GENOMIC DNA]</scope>
</reference>
<dbReference type="OrthoDB" id="6629159at2759"/>
<dbReference type="AlphaFoldDB" id="A0A6H5FYN5"/>
<dbReference type="Proteomes" id="UP000479000">
    <property type="component" value="Unassembled WGS sequence"/>
</dbReference>
<evidence type="ECO:0000313" key="2">
    <source>
        <dbReference type="Proteomes" id="UP000479000"/>
    </source>
</evidence>
<protein>
    <submittedName>
        <fullName evidence="1">Uncharacterized protein</fullName>
    </submittedName>
</protein>
<dbReference type="EMBL" id="CADCXU010002837">
    <property type="protein sequence ID" value="CAA9994937.1"/>
    <property type="molecule type" value="Genomic_DNA"/>
</dbReference>
<gene>
    <name evidence="1" type="ORF">NTEN_LOCUS1753</name>
</gene>
<organism evidence="1 2">
    <name type="scientific">Nesidiocoris tenuis</name>
    <dbReference type="NCBI Taxonomy" id="355587"/>
    <lineage>
        <taxon>Eukaryota</taxon>
        <taxon>Metazoa</taxon>
        <taxon>Ecdysozoa</taxon>
        <taxon>Arthropoda</taxon>
        <taxon>Hexapoda</taxon>
        <taxon>Insecta</taxon>
        <taxon>Pterygota</taxon>
        <taxon>Neoptera</taxon>
        <taxon>Paraneoptera</taxon>
        <taxon>Hemiptera</taxon>
        <taxon>Heteroptera</taxon>
        <taxon>Panheteroptera</taxon>
        <taxon>Cimicomorpha</taxon>
        <taxon>Miridae</taxon>
        <taxon>Dicyphina</taxon>
        <taxon>Nesidiocoris</taxon>
    </lineage>
</organism>
<keyword evidence="2" id="KW-1185">Reference proteome</keyword>
<accession>A0A6H5FYN5</accession>
<sequence length="536" mass="57871">MKMKNGHIKETMNKHLHNRPADKIENLGRSLMASIYYFYVTAEHIDVNNEMRPTCREKRSIGGLPSLAGGLSSIGSLFGSQPQHQSPPKYPVWKVHKYSGIHLKPVTHEELAAASPPAEHINEFGVHEVQGYPPKVVQLPEYHPEPYSLDPYPAADGDTRAALAAIDSLGAFGSLLPDVPRGRTGRSAEAEDRVGIARLPLKIKKKALLALLRKGKKGGLGGSLGGFGGGIGGIGGGFSSLTGGFSGISSGLSSGLGLQSLVNYFSPQEAEGPYPGHTTVYRTPTSPGFLSGLSLGGGSNTHQGIPVELPEPSLPEIPQLTLVPEAPKLPQLTLPGNYKLPYSTGSYVTIKVPKPPLAPPPVYGPPQPEYGLPAQEYSLPLTQYGPPANEYGPPAAPLPEYGPPAAPLPEYGSPKETFSTDSLFQLPHYQAKVISEAVREKYFRERIPSARRNSGKRRPGRGYRARFHERFGAQFIEYRTHAVRSGSRSKGLWKSACLAIRYLPEQQSSSNNDCQAAISYWPGILSCGYTFPHESQ</sequence>